<dbReference type="OrthoDB" id="943594at2"/>
<sequence length="235" mass="26489">MIKNWKSLFVKETESETAKKDTTEKNKTESFSFPVTDSQSVQTGSANGMATPPPAIDPSVQEVLNVYESGLDSINMPGYDFYEFYKAISSIGHANDSTYQLAYQMAKSLDKTITPQKLMTDAEFYISKINEVHGQYVNQGQQKLNSLQEKKSTDKDKLQREIDAGAARITQLRAELQHLEADISQKRAALTKTDETFYPQEKAIREKLLANDMARKVSIDKLNIIKEGILKHIKA</sequence>
<reference evidence="4" key="1">
    <citation type="submission" date="2016-04" db="EMBL/GenBank/DDBJ databases">
        <authorList>
            <person name="Chen L."/>
            <person name="Zhuang W."/>
            <person name="Wang G."/>
        </authorList>
    </citation>
    <scope>NUCLEOTIDE SEQUENCE [LARGE SCALE GENOMIC DNA]</scope>
    <source>
        <strain evidence="4">208</strain>
    </source>
</reference>
<dbReference type="STRING" id="550983.A4R26_01380"/>
<accession>A0A1V9GDI4</accession>
<dbReference type="RefSeq" id="WP_081158947.1">
    <property type="nucleotide sequence ID" value="NZ_LWBP01000001.1"/>
</dbReference>
<feature type="coiled-coil region" evidence="1">
    <location>
        <begin position="155"/>
        <end position="189"/>
    </location>
</feature>
<feature type="region of interest" description="Disordered" evidence="2">
    <location>
        <begin position="13"/>
        <end position="57"/>
    </location>
</feature>
<protein>
    <submittedName>
        <fullName evidence="3">Uncharacterized protein</fullName>
    </submittedName>
</protein>
<dbReference type="AlphaFoldDB" id="A0A1V9GDI4"/>
<keyword evidence="1" id="KW-0175">Coiled coil</keyword>
<dbReference type="Proteomes" id="UP000192276">
    <property type="component" value="Unassembled WGS sequence"/>
</dbReference>
<dbReference type="EMBL" id="LWBP01000001">
    <property type="protein sequence ID" value="OQP68486.1"/>
    <property type="molecule type" value="Genomic_DNA"/>
</dbReference>
<feature type="compositionally biased region" description="Polar residues" evidence="2">
    <location>
        <begin position="29"/>
        <end position="48"/>
    </location>
</feature>
<evidence type="ECO:0000313" key="3">
    <source>
        <dbReference type="EMBL" id="OQP68486.1"/>
    </source>
</evidence>
<evidence type="ECO:0000256" key="2">
    <source>
        <dbReference type="SAM" id="MobiDB-lite"/>
    </source>
</evidence>
<comment type="caution">
    <text evidence="3">The sequence shown here is derived from an EMBL/GenBank/DDBJ whole genome shotgun (WGS) entry which is preliminary data.</text>
</comment>
<proteinExistence type="predicted"/>
<evidence type="ECO:0000313" key="4">
    <source>
        <dbReference type="Proteomes" id="UP000192276"/>
    </source>
</evidence>
<keyword evidence="4" id="KW-1185">Reference proteome</keyword>
<organism evidence="3 4">
    <name type="scientific">Niastella populi</name>
    <dbReference type="NCBI Taxonomy" id="550983"/>
    <lineage>
        <taxon>Bacteria</taxon>
        <taxon>Pseudomonadati</taxon>
        <taxon>Bacteroidota</taxon>
        <taxon>Chitinophagia</taxon>
        <taxon>Chitinophagales</taxon>
        <taxon>Chitinophagaceae</taxon>
        <taxon>Niastella</taxon>
    </lineage>
</organism>
<evidence type="ECO:0000256" key="1">
    <source>
        <dbReference type="SAM" id="Coils"/>
    </source>
</evidence>
<name>A0A1V9GDI4_9BACT</name>
<feature type="compositionally biased region" description="Basic and acidic residues" evidence="2">
    <location>
        <begin position="13"/>
        <end position="28"/>
    </location>
</feature>
<gene>
    <name evidence="3" type="ORF">A4R26_01380</name>
</gene>